<dbReference type="EMBL" id="LASV01000095">
    <property type="protein sequence ID" value="KKA23586.1"/>
    <property type="molecule type" value="Genomic_DNA"/>
</dbReference>
<feature type="compositionally biased region" description="Polar residues" evidence="3">
    <location>
        <begin position="332"/>
        <end position="342"/>
    </location>
</feature>
<gene>
    <name evidence="4" type="ORF">T310_2368</name>
</gene>
<feature type="compositionally biased region" description="Polar residues" evidence="3">
    <location>
        <begin position="837"/>
        <end position="847"/>
    </location>
</feature>
<dbReference type="STRING" id="1408163.A0A0F4Z0G9"/>
<evidence type="ECO:0000256" key="3">
    <source>
        <dbReference type="SAM" id="MobiDB-lite"/>
    </source>
</evidence>
<comment type="caution">
    <text evidence="4">The sequence shown here is derived from an EMBL/GenBank/DDBJ whole genome shotgun (WGS) entry which is preliminary data.</text>
</comment>
<feature type="region of interest" description="Disordered" evidence="3">
    <location>
        <begin position="1"/>
        <end position="357"/>
    </location>
</feature>
<feature type="compositionally biased region" description="Basic and acidic residues" evidence="3">
    <location>
        <begin position="684"/>
        <end position="710"/>
    </location>
</feature>
<protein>
    <submittedName>
        <fullName evidence="4">AT DNA binding protein</fullName>
    </submittedName>
</protein>
<feature type="compositionally biased region" description="Polar residues" evidence="3">
    <location>
        <begin position="774"/>
        <end position="790"/>
    </location>
</feature>
<dbReference type="InterPro" id="IPR000637">
    <property type="entry name" value="HMGI/Y_DNA-bd_CS"/>
</dbReference>
<feature type="compositionally biased region" description="Basic and acidic residues" evidence="3">
    <location>
        <begin position="258"/>
        <end position="279"/>
    </location>
</feature>
<feature type="compositionally biased region" description="Polar residues" evidence="3">
    <location>
        <begin position="53"/>
        <end position="64"/>
    </location>
</feature>
<feature type="compositionally biased region" description="Polar residues" evidence="3">
    <location>
        <begin position="609"/>
        <end position="619"/>
    </location>
</feature>
<reference evidence="4 5" key="1">
    <citation type="submission" date="2015-04" db="EMBL/GenBank/DDBJ databases">
        <authorList>
            <person name="Heijne W.H."/>
            <person name="Fedorova N.D."/>
            <person name="Nierman W.C."/>
            <person name="Vollebregt A.W."/>
            <person name="Zhao Z."/>
            <person name="Wu L."/>
            <person name="Kumar M."/>
            <person name="Stam H."/>
            <person name="van den Berg M.A."/>
            <person name="Pel H.J."/>
        </authorList>
    </citation>
    <scope>NUCLEOTIDE SEQUENCE [LARGE SCALE GENOMIC DNA]</scope>
    <source>
        <strain evidence="4 5">CBS 393.64</strain>
    </source>
</reference>
<evidence type="ECO:0000256" key="1">
    <source>
        <dbReference type="ARBA" id="ARBA00004123"/>
    </source>
</evidence>
<dbReference type="GeneID" id="25314719"/>
<feature type="compositionally biased region" description="Basic and acidic residues" evidence="3">
    <location>
        <begin position="799"/>
        <end position="826"/>
    </location>
</feature>
<feature type="compositionally biased region" description="Low complexity" evidence="3">
    <location>
        <begin position="437"/>
        <end position="450"/>
    </location>
</feature>
<dbReference type="GO" id="GO:0005634">
    <property type="term" value="C:nucleus"/>
    <property type="evidence" value="ECO:0007669"/>
    <property type="project" value="UniProtKB-SubCell"/>
</dbReference>
<dbReference type="Proteomes" id="UP000053958">
    <property type="component" value="Unassembled WGS sequence"/>
</dbReference>
<feature type="compositionally biased region" description="Polar residues" evidence="3">
    <location>
        <begin position="415"/>
        <end position="436"/>
    </location>
</feature>
<feature type="compositionally biased region" description="Polar residues" evidence="3">
    <location>
        <begin position="878"/>
        <end position="889"/>
    </location>
</feature>
<feature type="region of interest" description="Disordered" evidence="3">
    <location>
        <begin position="539"/>
        <end position="745"/>
    </location>
</feature>
<feature type="compositionally biased region" description="Acidic residues" evidence="3">
    <location>
        <begin position="854"/>
        <end position="864"/>
    </location>
</feature>
<dbReference type="RefSeq" id="XP_013330198.1">
    <property type="nucleotide sequence ID" value="XM_013474744.1"/>
</dbReference>
<feature type="compositionally biased region" description="Polar residues" evidence="3">
    <location>
        <begin position="457"/>
        <end position="466"/>
    </location>
</feature>
<comment type="subcellular location">
    <subcellularLocation>
        <location evidence="1">Nucleus</location>
    </subcellularLocation>
</comment>
<feature type="region of interest" description="Disordered" evidence="3">
    <location>
        <begin position="398"/>
        <end position="507"/>
    </location>
</feature>
<feature type="compositionally biased region" description="Basic and acidic residues" evidence="3">
    <location>
        <begin position="865"/>
        <end position="876"/>
    </location>
</feature>
<feature type="region of interest" description="Disordered" evidence="3">
    <location>
        <begin position="760"/>
        <end position="985"/>
    </location>
</feature>
<dbReference type="AlphaFoldDB" id="A0A0F4Z0G9"/>
<feature type="compositionally biased region" description="Low complexity" evidence="3">
    <location>
        <begin position="561"/>
        <end position="575"/>
    </location>
</feature>
<dbReference type="PROSITE" id="PS00354">
    <property type="entry name" value="HMGI_Y"/>
    <property type="match status" value="1"/>
</dbReference>
<evidence type="ECO:0000313" key="5">
    <source>
        <dbReference type="Proteomes" id="UP000053958"/>
    </source>
</evidence>
<feature type="compositionally biased region" description="Basic and acidic residues" evidence="3">
    <location>
        <begin position="957"/>
        <end position="978"/>
    </location>
</feature>
<keyword evidence="5" id="KW-1185">Reference proteome</keyword>
<evidence type="ECO:0000256" key="2">
    <source>
        <dbReference type="ARBA" id="ARBA00023242"/>
    </source>
</evidence>
<feature type="compositionally biased region" description="Low complexity" evidence="3">
    <location>
        <begin position="214"/>
        <end position="223"/>
    </location>
</feature>
<organism evidence="4 5">
    <name type="scientific">Rasamsonia emersonii (strain ATCC 16479 / CBS 393.64 / IMI 116815)</name>
    <dbReference type="NCBI Taxonomy" id="1408163"/>
    <lineage>
        <taxon>Eukaryota</taxon>
        <taxon>Fungi</taxon>
        <taxon>Dikarya</taxon>
        <taxon>Ascomycota</taxon>
        <taxon>Pezizomycotina</taxon>
        <taxon>Eurotiomycetes</taxon>
        <taxon>Eurotiomycetidae</taxon>
        <taxon>Eurotiales</taxon>
        <taxon>Trichocomaceae</taxon>
        <taxon>Rasamsonia</taxon>
    </lineage>
</organism>
<dbReference type="SMART" id="SM00384">
    <property type="entry name" value="AT_hook"/>
    <property type="match status" value="2"/>
</dbReference>
<dbReference type="GO" id="GO:0006355">
    <property type="term" value="P:regulation of DNA-templated transcription"/>
    <property type="evidence" value="ECO:0007669"/>
    <property type="project" value="InterPro"/>
</dbReference>
<sequence length="1104" mass="123044">MSSRGPSSSPDVLGPAGDAEYLISSPPPEFTGRQSWVAPYTFQTPKRKERQPSRTPNTNKSSHTIRFDDILLPSSPPMRLGNRQRSLSPTKVQSESNLSPWRIRVTVEAEQEDDENQGGSPRKRIKPATTTTKVPLKDEGDSGPASAKRRRGRPRKSDMLEQNGTPSKGSPGRTPKPKALSATKRPRGRPRKSLPNESVAESIETGGAETNHQDGGLFDGAADGDARPIMTSDQDPVDDNTNTGSLDRTNLNRNSPEAPHERESERREPSSRRVTRIIEGDSELTPIKTLSAARRVRGVSPANTLHAGHTPLPRRMYPTPTSSSLLDDENIEGTNRRLQQSHQQDEDVAPIADPTDEHREFDSIMESEGFSMVSLDSLPSAKQQGLSSVLSSAKGALKPFFERQTAGSLDKTKSRTTNSNSDITQESTAASSRRVQSASETSNGESSSPSKTREPPHNNNVLQPKQTPAADIVSPTIPPAPAQPSQGTLKRKEHSRVWSGEDLEGQRRRLENLFSGFGVETQRELRAGLRFGEQLVRRQMEAERMRREKETAESSEKGVTPAKEAANAEPESPAPQTRSDNLDETDTRPLSQIEQREAEWQREREAVSRQIQMADSSQVIVIESDAEGSQRLGSEVVSGPDEPSEEEEEEEKVEEEEEEAEEDEDEDDYGDIWQQEARNYVSNTDRRSEADVSQTKARDGTRSSRDETESPTKSNQESFSSEDPDNLLPYSWSTQRGEIPPLGKSRLAELRKEKVDLSALLKAHDTPNTRRYYANSSPQTVASQYLQSPGTHMKSKLGRNSDHNSNHDERSSIRGVDDSSPRRDTQAAENEDEHSDLSSVESMSQGQDGHLSESDEIVSEDLDNEDHNLDPQKEATPDNASSHQQSAVTPESAAPVEPEHSASKPSWFRRLTNSFTPGWWTKTGSKQMEESEAGDDETFEVHIDEALQDSTPVADRPPPKRSRDSESPRPSIETEREPKKRKQTKVLATSGYFTDDHYVALRRLYSLAKRSPELFPYYPTPRRDDMIGDWLWTSDGLHGVPVTEIQFGIIDQFMRELSEADRQNGGTGEIGWSEDDLHKRLFSIIVGEQIRRERKAQAREQSQQ</sequence>
<dbReference type="GO" id="GO:0003677">
    <property type="term" value="F:DNA binding"/>
    <property type="evidence" value="ECO:0007669"/>
    <property type="project" value="InterPro"/>
</dbReference>
<feature type="compositionally biased region" description="Basic and acidic residues" evidence="3">
    <location>
        <begin position="539"/>
        <end position="556"/>
    </location>
</feature>
<feature type="compositionally biased region" description="Acidic residues" evidence="3">
    <location>
        <begin position="642"/>
        <end position="670"/>
    </location>
</feature>
<keyword evidence="2" id="KW-0539">Nucleus</keyword>
<name>A0A0F4Z0G9_RASE3</name>
<feature type="compositionally biased region" description="Polar residues" evidence="3">
    <location>
        <begin position="83"/>
        <end position="99"/>
    </location>
</feature>
<feature type="compositionally biased region" description="Polar residues" evidence="3">
    <location>
        <begin position="911"/>
        <end position="926"/>
    </location>
</feature>
<proteinExistence type="predicted"/>
<dbReference type="OrthoDB" id="3946221at2759"/>
<feature type="compositionally biased region" description="Polar residues" evidence="3">
    <location>
        <begin position="1"/>
        <end position="10"/>
    </location>
</feature>
<evidence type="ECO:0000313" key="4">
    <source>
        <dbReference type="EMBL" id="KKA23586.1"/>
    </source>
</evidence>
<accession>A0A0F4Z0G9</accession>
<dbReference type="InterPro" id="IPR017956">
    <property type="entry name" value="AT_hook_DNA-bd_motif"/>
</dbReference>
<feature type="compositionally biased region" description="Basic and acidic residues" evidence="3">
    <location>
        <begin position="594"/>
        <end position="607"/>
    </location>
</feature>
<feature type="compositionally biased region" description="Polar residues" evidence="3">
    <location>
        <begin position="231"/>
        <end position="254"/>
    </location>
</feature>